<gene>
    <name evidence="2" type="ORF">OFLC_LOCUS2748</name>
</gene>
<dbReference type="WBParaSite" id="OFLC_0000274701-mRNA-1">
    <property type="protein sequence ID" value="OFLC_0000274701-mRNA-1"/>
    <property type="gene ID" value="OFLC_0000274701"/>
</dbReference>
<evidence type="ECO:0000313" key="4">
    <source>
        <dbReference type="WBParaSite" id="OFLC_0000274701-mRNA-1"/>
    </source>
</evidence>
<dbReference type="PANTHER" id="PTHR43100:SF1">
    <property type="entry name" value="GLUTAMATE SYNTHASE [NADPH] SMALL CHAIN"/>
    <property type="match status" value="1"/>
</dbReference>
<accession>A0A183H5I8</accession>
<dbReference type="InterPro" id="IPR002489">
    <property type="entry name" value="Glu_synth_asu_C"/>
</dbReference>
<evidence type="ECO:0000259" key="1">
    <source>
        <dbReference type="Pfam" id="PF01493"/>
    </source>
</evidence>
<reference evidence="2 3" key="2">
    <citation type="submission" date="2018-11" db="EMBL/GenBank/DDBJ databases">
        <authorList>
            <consortium name="Pathogen Informatics"/>
        </authorList>
    </citation>
    <scope>NUCLEOTIDE SEQUENCE [LARGE SCALE GENOMIC DNA]</scope>
</reference>
<dbReference type="AlphaFoldDB" id="A0A183H5I8"/>
<proteinExistence type="predicted"/>
<feature type="domain" description="Glutamate synthase alpha subunit C-terminal" evidence="1">
    <location>
        <begin position="13"/>
        <end position="67"/>
    </location>
</feature>
<dbReference type="GO" id="GO:0016491">
    <property type="term" value="F:oxidoreductase activity"/>
    <property type="evidence" value="ECO:0007669"/>
    <property type="project" value="InterPro"/>
</dbReference>
<dbReference type="EMBL" id="UZAJ01001653">
    <property type="protein sequence ID" value="VDO34074.1"/>
    <property type="molecule type" value="Genomic_DNA"/>
</dbReference>
<dbReference type="InterPro" id="IPR051394">
    <property type="entry name" value="Glutamate_Synthase"/>
</dbReference>
<evidence type="ECO:0000313" key="3">
    <source>
        <dbReference type="Proteomes" id="UP000267606"/>
    </source>
</evidence>
<protein>
    <submittedName>
        <fullName evidence="4">GXGXG domain-containing protein</fullName>
    </submittedName>
</protein>
<dbReference type="STRING" id="387005.A0A183H5I8"/>
<evidence type="ECO:0000313" key="2">
    <source>
        <dbReference type="EMBL" id="VDO34074.1"/>
    </source>
</evidence>
<dbReference type="SUPFAM" id="SSF69336">
    <property type="entry name" value="Alpha subunit of glutamate synthase, C-terminal domain"/>
    <property type="match status" value="1"/>
</dbReference>
<dbReference type="PANTHER" id="PTHR43100">
    <property type="entry name" value="GLUTAMATE SYNTHASE [NADPH] SMALL CHAIN"/>
    <property type="match status" value="1"/>
</dbReference>
<dbReference type="Pfam" id="PF01493">
    <property type="entry name" value="GXGXG"/>
    <property type="match status" value="1"/>
</dbReference>
<reference evidence="4" key="1">
    <citation type="submission" date="2016-06" db="UniProtKB">
        <authorList>
            <consortium name="WormBaseParasite"/>
        </authorList>
    </citation>
    <scope>IDENTIFICATION</scope>
</reference>
<dbReference type="Gene3D" id="2.160.20.60">
    <property type="entry name" value="Glutamate synthase, alpha subunit, C-terminal domain"/>
    <property type="match status" value="1"/>
</dbReference>
<keyword evidence="3" id="KW-1185">Reference proteome</keyword>
<sequence>MDHKAESDSRLALFRDVADERYAVRYSGTDVIIESIGDYGCHYMTGGKVITLHITEPNFAPAMSGGLGQSSHFISMTTLDLEEPNSEDLEQMKQMIDMFVREIRPEIGSVILND</sequence>
<dbReference type="Proteomes" id="UP000267606">
    <property type="component" value="Unassembled WGS sequence"/>
</dbReference>
<dbReference type="InterPro" id="IPR036485">
    <property type="entry name" value="Glu_synth_asu_C_sf"/>
</dbReference>
<organism evidence="4">
    <name type="scientific">Onchocerca flexuosa</name>
    <dbReference type="NCBI Taxonomy" id="387005"/>
    <lineage>
        <taxon>Eukaryota</taxon>
        <taxon>Metazoa</taxon>
        <taxon>Ecdysozoa</taxon>
        <taxon>Nematoda</taxon>
        <taxon>Chromadorea</taxon>
        <taxon>Rhabditida</taxon>
        <taxon>Spirurina</taxon>
        <taxon>Spiruromorpha</taxon>
        <taxon>Filarioidea</taxon>
        <taxon>Onchocercidae</taxon>
        <taxon>Onchocerca</taxon>
    </lineage>
</organism>
<name>A0A183H5I8_9BILA</name>